<comment type="similarity">
    <text evidence="2">Belongs to the autoinducer-2 exporter (AI-2E) (TC 2.A.86) family.</text>
</comment>
<evidence type="ECO:0000313" key="7">
    <source>
        <dbReference type="EMBL" id="PTQ89294.1"/>
    </source>
</evidence>
<dbReference type="PANTHER" id="PTHR21716">
    <property type="entry name" value="TRANSMEMBRANE PROTEIN"/>
    <property type="match status" value="1"/>
</dbReference>
<dbReference type="PANTHER" id="PTHR21716:SF64">
    <property type="entry name" value="AI-2 TRANSPORT PROTEIN TQSA"/>
    <property type="match status" value="1"/>
</dbReference>
<protein>
    <submittedName>
        <fullName evidence="7">Putative PurR-regulated permease PerM</fullName>
    </submittedName>
</protein>
<dbReference type="Pfam" id="PF01594">
    <property type="entry name" value="AI-2E_transport"/>
    <property type="match status" value="1"/>
</dbReference>
<evidence type="ECO:0000256" key="1">
    <source>
        <dbReference type="ARBA" id="ARBA00004141"/>
    </source>
</evidence>
<dbReference type="RefSeq" id="WP_107865628.1">
    <property type="nucleotide sequence ID" value="NZ_QAON01000007.1"/>
</dbReference>
<dbReference type="EMBL" id="QAON01000007">
    <property type="protein sequence ID" value="PTQ89294.1"/>
    <property type="molecule type" value="Genomic_DNA"/>
</dbReference>
<evidence type="ECO:0000256" key="4">
    <source>
        <dbReference type="ARBA" id="ARBA00022989"/>
    </source>
</evidence>
<feature type="transmembrane region" description="Helical" evidence="6">
    <location>
        <begin position="245"/>
        <end position="264"/>
    </location>
</feature>
<keyword evidence="5 6" id="KW-0472">Membrane</keyword>
<dbReference type="AlphaFoldDB" id="A0A2T5IZ49"/>
<organism evidence="7 8">
    <name type="scientific">Agitococcus lubricus</name>
    <dbReference type="NCBI Taxonomy" id="1077255"/>
    <lineage>
        <taxon>Bacteria</taxon>
        <taxon>Pseudomonadati</taxon>
        <taxon>Pseudomonadota</taxon>
        <taxon>Gammaproteobacteria</taxon>
        <taxon>Moraxellales</taxon>
        <taxon>Moraxellaceae</taxon>
        <taxon>Agitococcus</taxon>
    </lineage>
</organism>
<feature type="transmembrane region" description="Helical" evidence="6">
    <location>
        <begin position="211"/>
        <end position="239"/>
    </location>
</feature>
<dbReference type="OrthoDB" id="9793390at2"/>
<feature type="transmembrane region" description="Helical" evidence="6">
    <location>
        <begin position="276"/>
        <end position="295"/>
    </location>
</feature>
<keyword evidence="3 6" id="KW-0812">Transmembrane</keyword>
<gene>
    <name evidence="7" type="ORF">C8N29_10722</name>
</gene>
<comment type="subcellular location">
    <subcellularLocation>
        <location evidence="1">Membrane</location>
        <topology evidence="1">Multi-pass membrane protein</topology>
    </subcellularLocation>
</comment>
<evidence type="ECO:0000256" key="3">
    <source>
        <dbReference type="ARBA" id="ARBA00022692"/>
    </source>
</evidence>
<dbReference type="Proteomes" id="UP000244223">
    <property type="component" value="Unassembled WGS sequence"/>
</dbReference>
<reference evidence="7 8" key="1">
    <citation type="submission" date="2018-04" db="EMBL/GenBank/DDBJ databases">
        <title>Genomic Encyclopedia of Archaeal and Bacterial Type Strains, Phase II (KMG-II): from individual species to whole genera.</title>
        <authorList>
            <person name="Goeker M."/>
        </authorList>
    </citation>
    <scope>NUCLEOTIDE SEQUENCE [LARGE SCALE GENOMIC DNA]</scope>
    <source>
        <strain evidence="7 8">DSM 5822</strain>
    </source>
</reference>
<evidence type="ECO:0000256" key="2">
    <source>
        <dbReference type="ARBA" id="ARBA00009773"/>
    </source>
</evidence>
<sequence length="359" mass="40348">MNTLLNRWPIWLSAGVIVWLLYALQSILMPFFAGALLAYLCNPLVNRLTQFGFKRTTAVTSVFSVLLLSVVAVLVFLLPVLWRQFIYLETRLPILLRWINRQGIPWLEKTFKIDLDRLDMDLISSWLTSYWQEAGTAASHVMTRVMQSSLDIMSLLGLISLVPVVTFYLLLDWDKLINNIRELIPRHLEPQISQLSHECNEVLSAFLRGQLIVMLLLGLIYAIGLQLIGLKLGIIIGLLAGLASIIPYFGFIVGIISASIAAMFQTGLKLDPLINVWIVFAVGQILEGWVLQPYLIGDKIGLPPVGVIFAVMAGGQLFGFIGMLLALPVAAIIMVLLHHAHQRYRQSEFYQRQEPNSLE</sequence>
<feature type="transmembrane region" description="Helical" evidence="6">
    <location>
        <begin position="62"/>
        <end position="82"/>
    </location>
</feature>
<dbReference type="GO" id="GO:0055085">
    <property type="term" value="P:transmembrane transport"/>
    <property type="evidence" value="ECO:0007669"/>
    <property type="project" value="TreeGrafter"/>
</dbReference>
<comment type="caution">
    <text evidence="7">The sequence shown here is derived from an EMBL/GenBank/DDBJ whole genome shotgun (WGS) entry which is preliminary data.</text>
</comment>
<feature type="transmembrane region" description="Helical" evidence="6">
    <location>
        <begin position="307"/>
        <end position="337"/>
    </location>
</feature>
<dbReference type="InterPro" id="IPR002549">
    <property type="entry name" value="AI-2E-like"/>
</dbReference>
<keyword evidence="4 6" id="KW-1133">Transmembrane helix</keyword>
<proteinExistence type="inferred from homology"/>
<feature type="transmembrane region" description="Helical" evidence="6">
    <location>
        <begin position="12"/>
        <end position="41"/>
    </location>
</feature>
<feature type="transmembrane region" description="Helical" evidence="6">
    <location>
        <begin position="152"/>
        <end position="171"/>
    </location>
</feature>
<evidence type="ECO:0000256" key="5">
    <source>
        <dbReference type="ARBA" id="ARBA00023136"/>
    </source>
</evidence>
<accession>A0A2T5IZ49</accession>
<evidence type="ECO:0000256" key="6">
    <source>
        <dbReference type="SAM" id="Phobius"/>
    </source>
</evidence>
<keyword evidence="8" id="KW-1185">Reference proteome</keyword>
<evidence type="ECO:0000313" key="8">
    <source>
        <dbReference type="Proteomes" id="UP000244223"/>
    </source>
</evidence>
<name>A0A2T5IZ49_9GAMM</name>
<dbReference type="GO" id="GO:0016020">
    <property type="term" value="C:membrane"/>
    <property type="evidence" value="ECO:0007669"/>
    <property type="project" value="UniProtKB-SubCell"/>
</dbReference>